<organism evidence="2 3">
    <name type="scientific">Tahibacter harae</name>
    <dbReference type="NCBI Taxonomy" id="2963937"/>
    <lineage>
        <taxon>Bacteria</taxon>
        <taxon>Pseudomonadati</taxon>
        <taxon>Pseudomonadota</taxon>
        <taxon>Gammaproteobacteria</taxon>
        <taxon>Lysobacterales</taxon>
        <taxon>Rhodanobacteraceae</taxon>
        <taxon>Tahibacter</taxon>
    </lineage>
</organism>
<evidence type="ECO:0000313" key="3">
    <source>
        <dbReference type="Proteomes" id="UP001165498"/>
    </source>
</evidence>
<keyword evidence="1" id="KW-0472">Membrane</keyword>
<keyword evidence="1" id="KW-1133">Transmembrane helix</keyword>
<feature type="transmembrane region" description="Helical" evidence="1">
    <location>
        <begin position="275"/>
        <end position="290"/>
    </location>
</feature>
<keyword evidence="1" id="KW-0812">Transmembrane</keyword>
<proteinExistence type="predicted"/>
<feature type="transmembrane region" description="Helical" evidence="1">
    <location>
        <begin position="401"/>
        <end position="420"/>
    </location>
</feature>
<dbReference type="RefSeq" id="WP_255916344.1">
    <property type="nucleotide sequence ID" value="NZ_JANFQO010000025.1"/>
</dbReference>
<evidence type="ECO:0000313" key="2">
    <source>
        <dbReference type="EMBL" id="MCQ4167158.1"/>
    </source>
</evidence>
<feature type="transmembrane region" description="Helical" evidence="1">
    <location>
        <begin position="227"/>
        <end position="246"/>
    </location>
</feature>
<gene>
    <name evidence="2" type="ORF">NM961_20785</name>
</gene>
<accession>A0ABT1QY10</accession>
<feature type="transmembrane region" description="Helical" evidence="1">
    <location>
        <begin position="65"/>
        <end position="84"/>
    </location>
</feature>
<evidence type="ECO:0008006" key="4">
    <source>
        <dbReference type="Google" id="ProtNLM"/>
    </source>
</evidence>
<feature type="transmembrane region" description="Helical" evidence="1">
    <location>
        <begin position="319"/>
        <end position="340"/>
    </location>
</feature>
<protein>
    <recommendedName>
        <fullName evidence="4">Glycosyltransferase RgtA/B/C/D-like domain-containing protein</fullName>
    </recommendedName>
</protein>
<sequence length="465" mass="49992">MSNLVPGWCLCLLLGGMLWLALAGRPRARADWLAAAGHAPLLGLAACGLLAALRPAVPGEALFRASLPLLAAAVLLAAGAALWRWRAAGPAAAAATAAPAPLRWWWWLLLIPIAVRFVFLLDEALLRPVFAWDAWNAWSLKAKTWYSLGQAPFMAPADWWASDDPLARTALAWRYPELLSRIELWLAGAAGAWNEGAIGLAWPLLWLSLIAGCAGQWLALGVSRRQALILAYALASLPLLSVHGALAGYADLWVAAALSFGVLAWLRWRRARERSQLAVALVCLALLPLFKFEGAVWALLVLGAGALVEVPARRRGLVVAAAVAAGLAGLLLAWLLHLPWVTLIRDVLSGATDSVNISRWSAALAFLNGLFGQNNWHLLWPLLLAALFWQRDSLRRRPDTGLLALLLAGGLCALFVLFVFTPAAKWAASATAANRLVLHWVPLAVSLLALLWREAAADKALPPAH</sequence>
<feature type="transmembrane region" description="Helical" evidence="1">
    <location>
        <begin position="104"/>
        <end position="121"/>
    </location>
</feature>
<dbReference type="EMBL" id="JANFQO010000025">
    <property type="protein sequence ID" value="MCQ4167158.1"/>
    <property type="molecule type" value="Genomic_DNA"/>
</dbReference>
<comment type="caution">
    <text evidence="2">The sequence shown here is derived from an EMBL/GenBank/DDBJ whole genome shotgun (WGS) entry which is preliminary data.</text>
</comment>
<reference evidence="2" key="1">
    <citation type="submission" date="2022-07" db="EMBL/GenBank/DDBJ databases">
        <title>Tahibacter sp., a new gammaproteobacterium isolated from the silt sample collected at pig farm.</title>
        <authorList>
            <person name="Chen H."/>
        </authorList>
    </citation>
    <scope>NUCLEOTIDE SEQUENCE</scope>
    <source>
        <strain evidence="2">P2K</strain>
    </source>
</reference>
<feature type="transmembrane region" description="Helical" evidence="1">
    <location>
        <begin position="360"/>
        <end position="389"/>
    </location>
</feature>
<feature type="transmembrane region" description="Helical" evidence="1">
    <location>
        <begin position="252"/>
        <end position="268"/>
    </location>
</feature>
<name>A0ABT1QY10_9GAMM</name>
<feature type="transmembrane region" description="Helical" evidence="1">
    <location>
        <begin position="432"/>
        <end position="452"/>
    </location>
</feature>
<feature type="transmembrane region" description="Helical" evidence="1">
    <location>
        <begin position="33"/>
        <end position="53"/>
    </location>
</feature>
<feature type="transmembrane region" description="Helical" evidence="1">
    <location>
        <begin position="200"/>
        <end position="220"/>
    </location>
</feature>
<evidence type="ECO:0000256" key="1">
    <source>
        <dbReference type="SAM" id="Phobius"/>
    </source>
</evidence>
<dbReference type="Proteomes" id="UP001165498">
    <property type="component" value="Unassembled WGS sequence"/>
</dbReference>
<keyword evidence="3" id="KW-1185">Reference proteome</keyword>